<comment type="caution">
    <text evidence="2">The sequence shown here is derived from an EMBL/GenBank/DDBJ whole genome shotgun (WGS) entry which is preliminary data.</text>
</comment>
<organism evidence="2 3">
    <name type="scientific">Anisodus tanguticus</name>
    <dbReference type="NCBI Taxonomy" id="243964"/>
    <lineage>
        <taxon>Eukaryota</taxon>
        <taxon>Viridiplantae</taxon>
        <taxon>Streptophyta</taxon>
        <taxon>Embryophyta</taxon>
        <taxon>Tracheophyta</taxon>
        <taxon>Spermatophyta</taxon>
        <taxon>Magnoliopsida</taxon>
        <taxon>eudicotyledons</taxon>
        <taxon>Gunneridae</taxon>
        <taxon>Pentapetalae</taxon>
        <taxon>asterids</taxon>
        <taxon>lamiids</taxon>
        <taxon>Solanales</taxon>
        <taxon>Solanaceae</taxon>
        <taxon>Solanoideae</taxon>
        <taxon>Hyoscyameae</taxon>
        <taxon>Anisodus</taxon>
    </lineage>
</organism>
<feature type="compositionally biased region" description="Acidic residues" evidence="1">
    <location>
        <begin position="38"/>
        <end position="55"/>
    </location>
</feature>
<evidence type="ECO:0000256" key="1">
    <source>
        <dbReference type="SAM" id="MobiDB-lite"/>
    </source>
</evidence>
<proteinExistence type="predicted"/>
<evidence type="ECO:0000313" key="2">
    <source>
        <dbReference type="EMBL" id="KAK4349406.1"/>
    </source>
</evidence>
<name>A0AAE1V3Y6_9SOLA</name>
<reference evidence="2" key="1">
    <citation type="submission" date="2023-12" db="EMBL/GenBank/DDBJ databases">
        <title>Genome assembly of Anisodus tanguticus.</title>
        <authorList>
            <person name="Wang Y.-J."/>
        </authorList>
    </citation>
    <scope>NUCLEOTIDE SEQUENCE</scope>
    <source>
        <strain evidence="2">KB-2021</strain>
        <tissue evidence="2">Leaf</tissue>
    </source>
</reference>
<evidence type="ECO:0000313" key="3">
    <source>
        <dbReference type="Proteomes" id="UP001291623"/>
    </source>
</evidence>
<feature type="region of interest" description="Disordered" evidence="1">
    <location>
        <begin position="38"/>
        <end position="72"/>
    </location>
</feature>
<gene>
    <name evidence="2" type="ORF">RND71_032161</name>
</gene>
<dbReference type="EMBL" id="JAVYJV010000017">
    <property type="protein sequence ID" value="KAK4349406.1"/>
    <property type="molecule type" value="Genomic_DNA"/>
</dbReference>
<accession>A0AAE1V3Y6</accession>
<dbReference type="AlphaFoldDB" id="A0AAE1V3Y6"/>
<keyword evidence="3" id="KW-1185">Reference proteome</keyword>
<protein>
    <submittedName>
        <fullName evidence="2">Uncharacterized protein</fullName>
    </submittedName>
</protein>
<sequence>MLLDLQEENVIYLSTTLDAYCLEGKSELQPGYEEFEYEKCEDENQNVEQYDEDENQDAKQYNEDDNQNAAQY</sequence>
<dbReference type="Proteomes" id="UP001291623">
    <property type="component" value="Unassembled WGS sequence"/>
</dbReference>